<sequence length="436" mass="50600">MAKVLKGIKGERFPKIGEKVMYSISLVDGVKPESISDTEIKWQLYQANEYSEYEIVNFSGQKIGKEVPYTFLTPLLNRHMKLIVSYKEDSTEMLVIPTQGEAKIVDVFFLDNTGKQLKKIPSYGESIILRVYTVKLNDKKLNFTIYDIVEGKEVEVGKNLKPLKVIQSNGVVKSDLITLNIGMPIRAKQDMSAEVHKYKVKVTCEDPALSYEEELKVKNEQVNVSIIPPDVQTPTTVGTAPKKEEEKKEENKKCFCNRDLTVEEVKSFYNSKMLFSAKNCPLPENKKTYEEFVKALNIAMKEYNINTCLRKAHFLAQIEVESDRLNTTLEYAEGWDYDHTTHQGNYDKYKLYLSDKDKYRQYNDTKIKRGYNRYKNSFQQTISQPFVAPVIRLPLGLFMFTLFISTPEPIVFFPFFFRIRTYFCLFVKNIIVKPIF</sequence>
<evidence type="ECO:0000313" key="1">
    <source>
        <dbReference type="EMBL" id="TWP27062.1"/>
    </source>
</evidence>
<gene>
    <name evidence="1" type="ORF">ETU09_08050</name>
</gene>
<dbReference type="OrthoDB" id="1221248at2"/>
<dbReference type="RefSeq" id="WP_146262439.1">
    <property type="nucleotide sequence ID" value="NZ_SELG01000034.1"/>
</dbReference>
<dbReference type="InterPro" id="IPR023346">
    <property type="entry name" value="Lysozyme-like_dom_sf"/>
</dbReference>
<dbReference type="SUPFAM" id="SSF53955">
    <property type="entry name" value="Lysozyme-like"/>
    <property type="match status" value="1"/>
</dbReference>
<name>A0A563DAE2_9FLAO</name>
<comment type="caution">
    <text evidence="1">The sequence shown here is derived from an EMBL/GenBank/DDBJ whole genome shotgun (WGS) entry which is preliminary data.</text>
</comment>
<proteinExistence type="predicted"/>
<dbReference type="Gene3D" id="1.10.530.10">
    <property type="match status" value="1"/>
</dbReference>
<organism evidence="1 2">
    <name type="scientific">Apibacter muscae</name>
    <dbReference type="NCBI Taxonomy" id="2509004"/>
    <lineage>
        <taxon>Bacteria</taxon>
        <taxon>Pseudomonadati</taxon>
        <taxon>Bacteroidota</taxon>
        <taxon>Flavobacteriia</taxon>
        <taxon>Flavobacteriales</taxon>
        <taxon>Weeksellaceae</taxon>
        <taxon>Apibacter</taxon>
    </lineage>
</organism>
<dbReference type="Proteomes" id="UP000319499">
    <property type="component" value="Unassembled WGS sequence"/>
</dbReference>
<reference evidence="1 2" key="1">
    <citation type="submission" date="2019-02" db="EMBL/GenBank/DDBJ databases">
        <title>Apibacter muscae sp. nov.: a novel member of the house fly microbiota.</title>
        <authorList>
            <person name="Park R."/>
        </authorList>
    </citation>
    <scope>NUCLEOTIDE SEQUENCE [LARGE SCALE GENOMIC DNA]</scope>
    <source>
        <strain evidence="1 2">AL1</strain>
    </source>
</reference>
<evidence type="ECO:0000313" key="2">
    <source>
        <dbReference type="Proteomes" id="UP000319499"/>
    </source>
</evidence>
<dbReference type="AlphaFoldDB" id="A0A563DAE2"/>
<accession>A0A563DAE2</accession>
<keyword evidence="2" id="KW-1185">Reference proteome</keyword>
<dbReference type="EMBL" id="SELH01000024">
    <property type="protein sequence ID" value="TWP27062.1"/>
    <property type="molecule type" value="Genomic_DNA"/>
</dbReference>
<protein>
    <submittedName>
        <fullName evidence="1">Uncharacterized protein</fullName>
    </submittedName>
</protein>